<evidence type="ECO:0000256" key="1">
    <source>
        <dbReference type="SAM" id="MobiDB-lite"/>
    </source>
</evidence>
<dbReference type="KEGG" id="sfy:GFH48_35185"/>
<feature type="region of interest" description="Disordered" evidence="1">
    <location>
        <begin position="1"/>
        <end position="45"/>
    </location>
</feature>
<sequence length="207" mass="22039">MALDDHRVPPPPRSRFPEMPAGSPREDKGPYEEARDAGRADGPHVGACPDGCGSVADLAMDTAAKLLRNRNPPSTRRLIDRVEAVVRDEIWLGPWLPLSDSTRTLRITEHAASAALRHAADAVPGVTTASCRLSRADQATSVRVSMTLTAGLDRPLPETAAQVRSSVAHVSGHTLGMAVTAVDITVIDAHDTGAQPNIRDRPSTVVR</sequence>
<protein>
    <submittedName>
        <fullName evidence="2">Asp23/Gls24 family envelope stress response protein</fullName>
    </submittedName>
</protein>
<organism evidence="2 3">
    <name type="scientific">Streptomyces fagopyri</name>
    <dbReference type="NCBI Taxonomy" id="2662397"/>
    <lineage>
        <taxon>Bacteria</taxon>
        <taxon>Bacillati</taxon>
        <taxon>Actinomycetota</taxon>
        <taxon>Actinomycetes</taxon>
        <taxon>Kitasatosporales</taxon>
        <taxon>Streptomycetaceae</taxon>
        <taxon>Streptomyces</taxon>
    </lineage>
</organism>
<name>A0A5Q0LL75_9ACTN</name>
<gene>
    <name evidence="2" type="ORF">GFH48_35185</name>
</gene>
<dbReference type="EMBL" id="CP045643">
    <property type="protein sequence ID" value="QFZ77843.1"/>
    <property type="molecule type" value="Genomic_DNA"/>
</dbReference>
<accession>A0A5Q0LL75</accession>
<reference evidence="2 3" key="1">
    <citation type="submission" date="2019-10" db="EMBL/GenBank/DDBJ databases">
        <title>A novel species.</title>
        <authorList>
            <person name="Gao J."/>
        </authorList>
    </citation>
    <scope>NUCLEOTIDE SEQUENCE [LARGE SCALE GENOMIC DNA]</scope>
    <source>
        <strain evidence="2 3">QMT-28</strain>
    </source>
</reference>
<evidence type="ECO:0000313" key="3">
    <source>
        <dbReference type="Proteomes" id="UP000326179"/>
    </source>
</evidence>
<evidence type="ECO:0000313" key="2">
    <source>
        <dbReference type="EMBL" id="QFZ77843.1"/>
    </source>
</evidence>
<keyword evidence="3" id="KW-1185">Reference proteome</keyword>
<dbReference type="Proteomes" id="UP000326179">
    <property type="component" value="Chromosome"/>
</dbReference>
<proteinExistence type="predicted"/>
<dbReference type="RefSeq" id="WP_153292024.1">
    <property type="nucleotide sequence ID" value="NZ_CP045643.1"/>
</dbReference>
<feature type="compositionally biased region" description="Basic and acidic residues" evidence="1">
    <location>
        <begin position="24"/>
        <end position="42"/>
    </location>
</feature>
<dbReference type="AlphaFoldDB" id="A0A5Q0LL75"/>